<evidence type="ECO:0000313" key="1">
    <source>
        <dbReference type="EMBL" id="MBB6068840.1"/>
    </source>
</evidence>
<name>A0A841GPG6_9BACT</name>
<comment type="caution">
    <text evidence="1">The sequence shown here is derived from an EMBL/GenBank/DDBJ whole genome shotgun (WGS) entry which is preliminary data.</text>
</comment>
<proteinExistence type="predicted"/>
<gene>
    <name evidence="1" type="ORF">HNQ61_000451</name>
</gene>
<accession>A0A841GPG6</accession>
<organism evidence="1 2">
    <name type="scientific">Longimicrobium terrae</name>
    <dbReference type="NCBI Taxonomy" id="1639882"/>
    <lineage>
        <taxon>Bacteria</taxon>
        <taxon>Pseudomonadati</taxon>
        <taxon>Gemmatimonadota</taxon>
        <taxon>Longimicrobiia</taxon>
        <taxon>Longimicrobiales</taxon>
        <taxon>Longimicrobiaceae</taxon>
        <taxon>Longimicrobium</taxon>
    </lineage>
</organism>
<dbReference type="EMBL" id="JACHIA010000001">
    <property type="protein sequence ID" value="MBB6068840.1"/>
    <property type="molecule type" value="Genomic_DNA"/>
</dbReference>
<keyword evidence="2" id="KW-1185">Reference proteome</keyword>
<sequence length="69" mass="7855">MRQYKVEALAYYPKLTADKDHVIQTSKAEIQHLLDHYARRGWRLASTNATDSGSAVYVYLYFEGDGSAL</sequence>
<dbReference type="RefSeq" id="WP_170031265.1">
    <property type="nucleotide sequence ID" value="NZ_JABDTL010000001.1"/>
</dbReference>
<evidence type="ECO:0000313" key="2">
    <source>
        <dbReference type="Proteomes" id="UP000582837"/>
    </source>
</evidence>
<reference evidence="1 2" key="1">
    <citation type="submission" date="2020-08" db="EMBL/GenBank/DDBJ databases">
        <title>Genomic Encyclopedia of Type Strains, Phase IV (KMG-IV): sequencing the most valuable type-strain genomes for metagenomic binning, comparative biology and taxonomic classification.</title>
        <authorList>
            <person name="Goeker M."/>
        </authorList>
    </citation>
    <scope>NUCLEOTIDE SEQUENCE [LARGE SCALE GENOMIC DNA]</scope>
    <source>
        <strain evidence="1 2">DSM 29007</strain>
    </source>
</reference>
<dbReference type="AlphaFoldDB" id="A0A841GPG6"/>
<protein>
    <recommendedName>
        <fullName evidence="3">DUF4177 domain-containing protein</fullName>
    </recommendedName>
</protein>
<evidence type="ECO:0008006" key="3">
    <source>
        <dbReference type="Google" id="ProtNLM"/>
    </source>
</evidence>
<dbReference type="Proteomes" id="UP000582837">
    <property type="component" value="Unassembled WGS sequence"/>
</dbReference>